<dbReference type="AlphaFoldDB" id="A0A964RSL2"/>
<comment type="caution">
    <text evidence="1">The sequence shown here is derived from an EMBL/GenBank/DDBJ whole genome shotgun (WGS) entry which is preliminary data.</text>
</comment>
<protein>
    <submittedName>
        <fullName evidence="1">Uncharacterized protein</fullName>
    </submittedName>
</protein>
<sequence>MTIIGMNFSTNSNGTKTTTLHVAEEFNAYYSNAEAGRGCVGKKVDSVYIGDYDCSVFKVGIEVEIYYDKAINTQKGTFQPIKHIEIVSK</sequence>
<evidence type="ECO:0000313" key="2">
    <source>
        <dbReference type="Proteomes" id="UP000656077"/>
    </source>
</evidence>
<name>A0A964RSL2_9CLOT</name>
<organism evidence="1 2">
    <name type="scientific">Clostridium chromiireducens</name>
    <dbReference type="NCBI Taxonomy" id="225345"/>
    <lineage>
        <taxon>Bacteria</taxon>
        <taxon>Bacillati</taxon>
        <taxon>Bacillota</taxon>
        <taxon>Clostridia</taxon>
        <taxon>Eubacteriales</taxon>
        <taxon>Clostridiaceae</taxon>
        <taxon>Clostridium</taxon>
    </lineage>
</organism>
<gene>
    <name evidence="1" type="ORF">GKZ28_25550</name>
</gene>
<reference evidence="1" key="1">
    <citation type="submission" date="2019-12" db="EMBL/GenBank/DDBJ databases">
        <title>Microbes associate with the intestines of laboratory mice.</title>
        <authorList>
            <person name="Navarre W."/>
            <person name="Wong E."/>
        </authorList>
    </citation>
    <scope>NUCLEOTIDE SEQUENCE</scope>
    <source>
        <strain evidence="1">NM79_F5</strain>
    </source>
</reference>
<dbReference type="Proteomes" id="UP000656077">
    <property type="component" value="Unassembled WGS sequence"/>
</dbReference>
<dbReference type="EMBL" id="WSRQ01000085">
    <property type="protein sequence ID" value="MVX67021.1"/>
    <property type="molecule type" value="Genomic_DNA"/>
</dbReference>
<proteinExistence type="predicted"/>
<accession>A0A964RSL2</accession>
<dbReference type="RefSeq" id="WP_160361482.1">
    <property type="nucleotide sequence ID" value="NZ_WSRQ01000085.1"/>
</dbReference>
<evidence type="ECO:0000313" key="1">
    <source>
        <dbReference type="EMBL" id="MVX67021.1"/>
    </source>
</evidence>